<name>B8FDR0_DESAL</name>
<dbReference type="PANTHER" id="PTHR43391:SF12">
    <property type="entry name" value="OXIDOREDUCTASE EPHD-RELATED"/>
    <property type="match status" value="1"/>
</dbReference>
<gene>
    <name evidence="4" type="ordered locus">Dalk_5020</name>
</gene>
<evidence type="ECO:0000313" key="4">
    <source>
        <dbReference type="EMBL" id="ACL06691.1"/>
    </source>
</evidence>
<comment type="similarity">
    <text evidence="1 3">Belongs to the short-chain dehydrogenases/reductases (SDR) family.</text>
</comment>
<dbReference type="PRINTS" id="PR00080">
    <property type="entry name" value="SDRFAMILY"/>
</dbReference>
<dbReference type="KEGG" id="dal:Dalk_5020"/>
<proteinExistence type="inferred from homology"/>
<evidence type="ECO:0000256" key="3">
    <source>
        <dbReference type="RuleBase" id="RU000363"/>
    </source>
</evidence>
<dbReference type="PROSITE" id="PS00061">
    <property type="entry name" value="ADH_SHORT"/>
    <property type="match status" value="1"/>
</dbReference>
<evidence type="ECO:0000256" key="1">
    <source>
        <dbReference type="ARBA" id="ARBA00006484"/>
    </source>
</evidence>
<evidence type="ECO:0000313" key="5">
    <source>
        <dbReference type="Proteomes" id="UP000000739"/>
    </source>
</evidence>
<dbReference type="SUPFAM" id="SSF51735">
    <property type="entry name" value="NAD(P)-binding Rossmann-fold domains"/>
    <property type="match status" value="1"/>
</dbReference>
<protein>
    <submittedName>
        <fullName evidence="4">Short-chain dehydrogenase/reductase SDR</fullName>
    </submittedName>
</protein>
<dbReference type="GO" id="GO:0016491">
    <property type="term" value="F:oxidoreductase activity"/>
    <property type="evidence" value="ECO:0007669"/>
    <property type="project" value="UniProtKB-KW"/>
</dbReference>
<dbReference type="Gene3D" id="3.40.50.720">
    <property type="entry name" value="NAD(P)-binding Rossmann-like Domain"/>
    <property type="match status" value="1"/>
</dbReference>
<dbReference type="Pfam" id="PF00106">
    <property type="entry name" value="adh_short"/>
    <property type="match status" value="1"/>
</dbReference>
<dbReference type="PRINTS" id="PR00081">
    <property type="entry name" value="GDHRDH"/>
</dbReference>
<organism evidence="4 5">
    <name type="scientific">Desulfatibacillum aliphaticivorans</name>
    <dbReference type="NCBI Taxonomy" id="218208"/>
    <lineage>
        <taxon>Bacteria</taxon>
        <taxon>Pseudomonadati</taxon>
        <taxon>Thermodesulfobacteriota</taxon>
        <taxon>Desulfobacteria</taxon>
        <taxon>Desulfobacterales</taxon>
        <taxon>Desulfatibacillaceae</taxon>
        <taxon>Desulfatibacillum</taxon>
    </lineage>
</organism>
<dbReference type="eggNOG" id="COG4221">
    <property type="taxonomic scope" value="Bacteria"/>
</dbReference>
<dbReference type="FunFam" id="3.40.50.720:FF:000084">
    <property type="entry name" value="Short-chain dehydrogenase reductase"/>
    <property type="match status" value="1"/>
</dbReference>
<evidence type="ECO:0000256" key="2">
    <source>
        <dbReference type="ARBA" id="ARBA00023002"/>
    </source>
</evidence>
<sequence>MKAFNKNLAIVTGGGSGIGRSLALALAKQGASVAVTDVNEQRANEVAGEIRGMGNDAWGIAVDHSDKEAVKKFADRFIKEHGCPDVMCLNAGVGHSAPLERITLEDWEWVLGVNLWGVIYMLHFFTPEMIKRQSGKILITSSLAGITPIPGMAPYCTSKFALVGLTESLSSELAAHNITVSAICPGYINTNIVRDGKIDLRDGKGASKAEEAVKFYATKGVSPDIVARDGLRALRRKISIMPTPLHAWPQYLLHRMSPSFYVWAFKQGWKRGLPFGR</sequence>
<dbReference type="InterPro" id="IPR002347">
    <property type="entry name" value="SDR_fam"/>
</dbReference>
<dbReference type="HOGENOM" id="CLU_010194_2_1_7"/>
<keyword evidence="2" id="KW-0560">Oxidoreductase</keyword>
<dbReference type="InterPro" id="IPR036291">
    <property type="entry name" value="NAD(P)-bd_dom_sf"/>
</dbReference>
<dbReference type="EMBL" id="CP001322">
    <property type="protein sequence ID" value="ACL06691.1"/>
    <property type="molecule type" value="Genomic_DNA"/>
</dbReference>
<dbReference type="PANTHER" id="PTHR43391">
    <property type="entry name" value="RETINOL DEHYDROGENASE-RELATED"/>
    <property type="match status" value="1"/>
</dbReference>
<dbReference type="CDD" id="cd05233">
    <property type="entry name" value="SDR_c"/>
    <property type="match status" value="1"/>
</dbReference>
<keyword evidence="5" id="KW-1185">Reference proteome</keyword>
<dbReference type="Proteomes" id="UP000000739">
    <property type="component" value="Chromosome"/>
</dbReference>
<accession>B8FDR0</accession>
<dbReference type="RefSeq" id="WP_015949728.1">
    <property type="nucleotide sequence ID" value="NC_011768.1"/>
</dbReference>
<reference evidence="4 5" key="1">
    <citation type="journal article" date="2012" name="Environ. Microbiol.">
        <title>The genome sequence of Desulfatibacillum alkenivorans AK-01: a blueprint for anaerobic alkane oxidation.</title>
        <authorList>
            <person name="Callaghan A.V."/>
            <person name="Morris B.E."/>
            <person name="Pereira I.A."/>
            <person name="McInerney M.J."/>
            <person name="Austin R.N."/>
            <person name="Groves J.T."/>
            <person name="Kukor J.J."/>
            <person name="Suflita J.M."/>
            <person name="Young L.Y."/>
            <person name="Zylstra G.J."/>
            <person name="Wawrik B."/>
        </authorList>
    </citation>
    <scope>NUCLEOTIDE SEQUENCE [LARGE SCALE GENOMIC DNA]</scope>
    <source>
        <strain evidence="4 5">AK-01</strain>
    </source>
</reference>
<dbReference type="InterPro" id="IPR020904">
    <property type="entry name" value="Sc_DH/Rdtase_CS"/>
</dbReference>
<dbReference type="AlphaFoldDB" id="B8FDR0"/>